<comment type="caution">
    <text evidence="1">The sequence shown here is derived from an EMBL/GenBank/DDBJ whole genome shotgun (WGS) entry which is preliminary data.</text>
</comment>
<accession>A0ABP8FW70</accession>
<keyword evidence="2" id="KW-1185">Reference proteome</keyword>
<gene>
    <name evidence="1" type="ORF">GCM10023143_21840</name>
</gene>
<proteinExistence type="predicted"/>
<evidence type="ECO:0000313" key="2">
    <source>
        <dbReference type="Proteomes" id="UP001501207"/>
    </source>
</evidence>
<protein>
    <submittedName>
        <fullName evidence="1">Uncharacterized protein</fullName>
    </submittedName>
</protein>
<dbReference type="RefSeq" id="WP_344979166.1">
    <property type="nucleotide sequence ID" value="NZ_BAABFN010000005.1"/>
</dbReference>
<sequence>MDMETAPELKEVIDVWKNKFSRRNITQQDIDWLNAVSREYKDVLLNAIPESEDVFRDLCIDEDINGALFFVKES</sequence>
<evidence type="ECO:0000313" key="1">
    <source>
        <dbReference type="EMBL" id="GAA4312258.1"/>
    </source>
</evidence>
<name>A0ABP8FW70_9BACT</name>
<reference evidence="2" key="1">
    <citation type="journal article" date="2019" name="Int. J. Syst. Evol. Microbiol.">
        <title>The Global Catalogue of Microorganisms (GCM) 10K type strain sequencing project: providing services to taxonomists for standard genome sequencing and annotation.</title>
        <authorList>
            <consortium name="The Broad Institute Genomics Platform"/>
            <consortium name="The Broad Institute Genome Sequencing Center for Infectious Disease"/>
            <person name="Wu L."/>
            <person name="Ma J."/>
        </authorList>
    </citation>
    <scope>NUCLEOTIDE SEQUENCE [LARGE SCALE GENOMIC DNA]</scope>
    <source>
        <strain evidence="2">JCM 17664</strain>
    </source>
</reference>
<dbReference type="EMBL" id="BAABFN010000005">
    <property type="protein sequence ID" value="GAA4312258.1"/>
    <property type="molecule type" value="Genomic_DNA"/>
</dbReference>
<organism evidence="1 2">
    <name type="scientific">Compostibacter hankyongensis</name>
    <dbReference type="NCBI Taxonomy" id="1007089"/>
    <lineage>
        <taxon>Bacteria</taxon>
        <taxon>Pseudomonadati</taxon>
        <taxon>Bacteroidota</taxon>
        <taxon>Chitinophagia</taxon>
        <taxon>Chitinophagales</taxon>
        <taxon>Chitinophagaceae</taxon>
        <taxon>Compostibacter</taxon>
    </lineage>
</organism>
<dbReference type="Proteomes" id="UP001501207">
    <property type="component" value="Unassembled WGS sequence"/>
</dbReference>